<name>A0A0C6G224_9HYPH</name>
<proteinExistence type="predicted"/>
<accession>A0A0C6G224</accession>
<dbReference type="Proteomes" id="UP000061432">
    <property type="component" value="Plasmid pMaq22A_2p"/>
</dbReference>
<gene>
    <name evidence="1" type="ORF">Maq22A_2p41620</name>
</gene>
<reference evidence="1 2" key="1">
    <citation type="journal article" date="2015" name="Genome Announc.">
        <title>Complete Genome Sequence of Methylobacterium aquaticum Strain 22A, Isolated from Racomitrium japonicum Moss.</title>
        <authorList>
            <person name="Tani A."/>
            <person name="Ogura Y."/>
            <person name="Hayashi T."/>
            <person name="Kimbara K."/>
        </authorList>
    </citation>
    <scope>NUCLEOTIDE SEQUENCE [LARGE SCALE GENOMIC DNA]</scope>
    <source>
        <strain evidence="1 2">MA-22A</strain>
        <plasmid evidence="2">Plasmid pMaq22A_2p DNA</plasmid>
    </source>
</reference>
<organism evidence="1 2">
    <name type="scientific">Methylobacterium aquaticum</name>
    <dbReference type="NCBI Taxonomy" id="270351"/>
    <lineage>
        <taxon>Bacteria</taxon>
        <taxon>Pseudomonadati</taxon>
        <taxon>Pseudomonadota</taxon>
        <taxon>Alphaproteobacteria</taxon>
        <taxon>Hyphomicrobiales</taxon>
        <taxon>Methylobacteriaceae</taxon>
        <taxon>Methylobacterium</taxon>
    </lineage>
</organism>
<geneLocation type="plasmid" evidence="2">
    <name>pMaq22A_2p DNA</name>
</geneLocation>
<sequence>MGGDQCSHVIEAHAPRILSLCEERGNIVLSGLRDALAEQGVAISTSSLSRFVTAKLHAAGAVACQCRAGTTRLPPSRRNCVRAA</sequence>
<keyword evidence="1" id="KW-0614">Plasmid</keyword>
<dbReference type="EMBL" id="AP014706">
    <property type="protein sequence ID" value="BAQ50090.1"/>
    <property type="molecule type" value="Genomic_DNA"/>
</dbReference>
<dbReference type="AlphaFoldDB" id="A0A0C6G224"/>
<evidence type="ECO:0000313" key="1">
    <source>
        <dbReference type="EMBL" id="BAQ50090.1"/>
    </source>
</evidence>
<dbReference type="KEGG" id="maqu:Maq22A_2p41620"/>
<protein>
    <submittedName>
        <fullName evidence="1">Transposase</fullName>
    </submittedName>
</protein>
<reference evidence="2" key="2">
    <citation type="submission" date="2015-01" db="EMBL/GenBank/DDBJ databases">
        <title>Complete genome sequence of Methylobacterium aquaticum strain 22A.</title>
        <authorList>
            <person name="Tani A."/>
            <person name="Ogura Y."/>
            <person name="Hayashi T."/>
        </authorList>
    </citation>
    <scope>NUCLEOTIDE SEQUENCE [LARGE SCALE GENOMIC DNA]</scope>
    <source>
        <strain evidence="2">MA-22A</strain>
        <plasmid evidence="2">Plasmid pMaq22A_2p DNA</plasmid>
    </source>
</reference>
<evidence type="ECO:0000313" key="2">
    <source>
        <dbReference type="Proteomes" id="UP000061432"/>
    </source>
</evidence>